<dbReference type="PROSITE" id="PS51318">
    <property type="entry name" value="TAT"/>
    <property type="match status" value="1"/>
</dbReference>
<name>A0A1H2MK96_9ACTN</name>
<keyword evidence="4" id="KW-1185">Reference proteome</keyword>
<reference evidence="4" key="1">
    <citation type="submission" date="2016-10" db="EMBL/GenBank/DDBJ databases">
        <authorList>
            <person name="Varghese N."/>
            <person name="Submissions S."/>
        </authorList>
    </citation>
    <scope>NUCLEOTIDE SEQUENCE [LARGE SCALE GENOMIC DNA]</scope>
    <source>
        <strain evidence="4">DSM 21743</strain>
    </source>
</reference>
<dbReference type="STRING" id="546874.SAMN04488544_2242"/>
<gene>
    <name evidence="3" type="ORF">SAMN04488544_2242</name>
</gene>
<dbReference type="InterPro" id="IPR006311">
    <property type="entry name" value="TAT_signal"/>
</dbReference>
<dbReference type="EMBL" id="LT629799">
    <property type="protein sequence ID" value="SDU93677.1"/>
    <property type="molecule type" value="Genomic_DNA"/>
</dbReference>
<protein>
    <recommendedName>
        <fullName evidence="2">P68 RBP/TagC-like beta-propeller domain-containing protein</fullName>
    </recommendedName>
</protein>
<evidence type="ECO:0000259" key="2">
    <source>
        <dbReference type="Pfam" id="PF21311"/>
    </source>
</evidence>
<dbReference type="Proteomes" id="UP000198825">
    <property type="component" value="Chromosome I"/>
</dbReference>
<keyword evidence="1" id="KW-0732">Signal</keyword>
<evidence type="ECO:0000313" key="3">
    <source>
        <dbReference type="EMBL" id="SDU93677.1"/>
    </source>
</evidence>
<feature type="signal peptide" evidence="1">
    <location>
        <begin position="1"/>
        <end position="42"/>
    </location>
</feature>
<dbReference type="Pfam" id="PF21311">
    <property type="entry name" value="Phage_RBD_prop"/>
    <property type="match status" value="1"/>
</dbReference>
<sequence length="337" mass="35849">MPQHPTRPSRRLTLSRRTFLGAAGGASLALGANLLGGATASAAVPAVGSFDLTAGSLPFLEGKLTADTHHTMQSFCFDPNNQRLFTISEPNGGTTGELAVTRMSYSGTVNGHMKLGKLGHGVSMAAERSGTDTYLWTEWNYDAATDRGRGIQRFKFVDGASSASPTYKGNPVADEGGVNVTPSVDHWNRLLALKYAAGGQSRFRVYDLDRASEGDFSQVLLQCTQPTLGGTFQGWTIFGSYAYLLFGTAYSSTNPKPGNTTLSKLNLTTGAFEQTAVHSNAFGSMVSREPEGMAGYIKADGEHRLYFGFVGHSGAKSSSQPDGIDRPISIAYKNVFG</sequence>
<dbReference type="InterPro" id="IPR048799">
    <property type="entry name" value="P68_RBP_TagC-like_beta-prop"/>
</dbReference>
<accession>A0A1H2MK96</accession>
<feature type="domain" description="P68 RBP/TagC-like beta-propeller" evidence="2">
    <location>
        <begin position="72"/>
        <end position="307"/>
    </location>
</feature>
<evidence type="ECO:0000256" key="1">
    <source>
        <dbReference type="SAM" id="SignalP"/>
    </source>
</evidence>
<proteinExistence type="predicted"/>
<dbReference type="RefSeq" id="WP_091074481.1">
    <property type="nucleotide sequence ID" value="NZ_LT629799.1"/>
</dbReference>
<feature type="chain" id="PRO_5009280501" description="P68 RBP/TagC-like beta-propeller domain-containing protein" evidence="1">
    <location>
        <begin position="43"/>
        <end position="337"/>
    </location>
</feature>
<dbReference type="AlphaFoldDB" id="A0A1H2MK96"/>
<organism evidence="3 4">
    <name type="scientific">Microlunatus sagamiharensis</name>
    <dbReference type="NCBI Taxonomy" id="546874"/>
    <lineage>
        <taxon>Bacteria</taxon>
        <taxon>Bacillati</taxon>
        <taxon>Actinomycetota</taxon>
        <taxon>Actinomycetes</taxon>
        <taxon>Propionibacteriales</taxon>
        <taxon>Propionibacteriaceae</taxon>
        <taxon>Microlunatus</taxon>
    </lineage>
</organism>
<dbReference type="OrthoDB" id="3968810at2"/>
<evidence type="ECO:0000313" key="4">
    <source>
        <dbReference type="Proteomes" id="UP000198825"/>
    </source>
</evidence>